<evidence type="ECO:0000256" key="1">
    <source>
        <dbReference type="ARBA" id="ARBA00004496"/>
    </source>
</evidence>
<evidence type="ECO:0000256" key="5">
    <source>
        <dbReference type="ARBA" id="ARBA00023242"/>
    </source>
</evidence>
<dbReference type="GO" id="GO:0009691">
    <property type="term" value="P:cytokinin biosynthetic process"/>
    <property type="evidence" value="ECO:0007669"/>
    <property type="project" value="UniProtKB-KW"/>
</dbReference>
<comment type="similarity">
    <text evidence="6">Belongs to the SOFL plant protein family.</text>
</comment>
<evidence type="ECO:0000256" key="4">
    <source>
        <dbReference type="ARBA" id="ARBA00022864"/>
    </source>
</evidence>
<name>A0A7N1A399_KALFE</name>
<dbReference type="PANTHER" id="PTHR33347">
    <property type="entry name" value="OSJNBA0091C07.3 PROTEIN"/>
    <property type="match status" value="1"/>
</dbReference>
<dbReference type="InterPro" id="IPR044670">
    <property type="entry name" value="SOFL"/>
</dbReference>
<dbReference type="GO" id="GO:0005737">
    <property type="term" value="C:cytoplasm"/>
    <property type="evidence" value="ECO:0007669"/>
    <property type="project" value="UniProtKB-SubCell"/>
</dbReference>
<keyword evidence="9" id="KW-1185">Reference proteome</keyword>
<evidence type="ECO:0000313" key="8">
    <source>
        <dbReference type="EnsemblPlants" id="Kaladp0071s0384.1.v1.1"/>
    </source>
</evidence>
<dbReference type="OMA" id="DYCFDEN"/>
<feature type="compositionally biased region" description="Basic residues" evidence="7">
    <location>
        <begin position="149"/>
        <end position="158"/>
    </location>
</feature>
<dbReference type="EnsemblPlants" id="Kaladp0071s0384.1.v1.1">
    <property type="protein sequence ID" value="Kaladp0071s0384.1.v1.1"/>
    <property type="gene ID" value="Kaladp0071s0384.v1.1"/>
</dbReference>
<keyword evidence="5" id="KW-0539">Nucleus</keyword>
<feature type="compositionally biased region" description="Polar residues" evidence="7">
    <location>
        <begin position="114"/>
        <end position="135"/>
    </location>
</feature>
<dbReference type="GO" id="GO:0009736">
    <property type="term" value="P:cytokinin-activated signaling pathway"/>
    <property type="evidence" value="ECO:0007669"/>
    <property type="project" value="UniProtKB-KW"/>
</dbReference>
<feature type="region of interest" description="Disordered" evidence="7">
    <location>
        <begin position="23"/>
        <end position="158"/>
    </location>
</feature>
<feature type="compositionally biased region" description="Basic and acidic residues" evidence="7">
    <location>
        <begin position="42"/>
        <end position="58"/>
    </location>
</feature>
<sequence length="158" mass="17530">MNTSSSDFSSGCESGWTTYLNYQSYSSSKSRGRRSMSMKMMCGDHYREEGENRGHGGGEDLSMVSDASSGPRQNNEEEEEEFFDGNECLSYRNSASEAKRKTKKNGKQRDGSQLDDTASSHSKQNWQSSMYNNTAHGHESSAASLSKAKSSRKKLFGL</sequence>
<reference evidence="8" key="1">
    <citation type="submission" date="2021-01" db="UniProtKB">
        <authorList>
            <consortium name="EnsemblPlants"/>
        </authorList>
    </citation>
    <scope>IDENTIFICATION</scope>
</reference>
<keyword evidence="2" id="KW-0963">Cytoplasm</keyword>
<evidence type="ECO:0000256" key="3">
    <source>
        <dbReference type="ARBA" id="ARBA00022712"/>
    </source>
</evidence>
<evidence type="ECO:0000313" key="9">
    <source>
        <dbReference type="Proteomes" id="UP000594263"/>
    </source>
</evidence>
<organism evidence="8 9">
    <name type="scientific">Kalanchoe fedtschenkoi</name>
    <name type="common">Lavender scallops</name>
    <name type="synonym">South American air plant</name>
    <dbReference type="NCBI Taxonomy" id="63787"/>
    <lineage>
        <taxon>Eukaryota</taxon>
        <taxon>Viridiplantae</taxon>
        <taxon>Streptophyta</taxon>
        <taxon>Embryophyta</taxon>
        <taxon>Tracheophyta</taxon>
        <taxon>Spermatophyta</taxon>
        <taxon>Magnoliopsida</taxon>
        <taxon>eudicotyledons</taxon>
        <taxon>Gunneridae</taxon>
        <taxon>Pentapetalae</taxon>
        <taxon>Saxifragales</taxon>
        <taxon>Crassulaceae</taxon>
        <taxon>Kalanchoe</taxon>
    </lineage>
</organism>
<proteinExistence type="inferred from homology"/>
<dbReference type="AlphaFoldDB" id="A0A7N1A399"/>
<keyword evidence="4" id="KW-0932">Cytokinin signaling pathway</keyword>
<evidence type="ECO:0000256" key="7">
    <source>
        <dbReference type="SAM" id="MobiDB-lite"/>
    </source>
</evidence>
<dbReference type="Gramene" id="Kaladp0071s0384.1.v1.1">
    <property type="protein sequence ID" value="Kaladp0071s0384.1.v1.1"/>
    <property type="gene ID" value="Kaladp0071s0384.v1.1"/>
</dbReference>
<comment type="subcellular location">
    <subcellularLocation>
        <location evidence="1">Cytoplasm</location>
    </subcellularLocation>
</comment>
<dbReference type="Proteomes" id="UP000594263">
    <property type="component" value="Unplaced"/>
</dbReference>
<protein>
    <submittedName>
        <fullName evidence="8">Uncharacterized protein</fullName>
    </submittedName>
</protein>
<evidence type="ECO:0000256" key="2">
    <source>
        <dbReference type="ARBA" id="ARBA00022490"/>
    </source>
</evidence>
<evidence type="ECO:0000256" key="6">
    <source>
        <dbReference type="ARBA" id="ARBA00024199"/>
    </source>
</evidence>
<keyword evidence="3" id="KW-0203">Cytokinin biosynthesis</keyword>
<dbReference type="PANTHER" id="PTHR33347:SF34">
    <property type="entry name" value="PROTEIN SOB FIVE-LIKE 6"/>
    <property type="match status" value="1"/>
</dbReference>
<accession>A0A7N1A399</accession>